<evidence type="ECO:0000313" key="2">
    <source>
        <dbReference type="EMBL" id="AAU92386.1"/>
    </source>
</evidence>
<evidence type="ECO:0000256" key="1">
    <source>
        <dbReference type="SAM" id="MobiDB-lite"/>
    </source>
</evidence>
<evidence type="ECO:0000313" key="3">
    <source>
        <dbReference type="Proteomes" id="UP000006821"/>
    </source>
</evidence>
<feature type="region of interest" description="Disordered" evidence="1">
    <location>
        <begin position="41"/>
        <end position="71"/>
    </location>
</feature>
<accession>Q608W4</accession>
<protein>
    <submittedName>
        <fullName evidence="2">Uncharacterized protein</fullName>
    </submittedName>
</protein>
<proteinExistence type="predicted"/>
<dbReference type="KEGG" id="mca:MCA1374"/>
<sequence>MGGAGEGGAVPAAPVRSRCRPVSSPGSWACVLRSHRNTLRRWSSSPPMKTYRKRHAARLPGRTPKTRSETA</sequence>
<reference evidence="2 3" key="1">
    <citation type="journal article" date="2004" name="PLoS Biol.">
        <title>Genomic insights into methanotrophy: the complete genome sequence of Methylococcus capsulatus (Bath).</title>
        <authorList>
            <person name="Ward N.L."/>
            <person name="Larsen O."/>
            <person name="Sakwa J."/>
            <person name="Bruseth L."/>
            <person name="Khouri H.M."/>
            <person name="Durkin A.S."/>
            <person name="Dimitrov G."/>
            <person name="Jiang L."/>
            <person name="Scanlan D."/>
            <person name="Kang K.H."/>
            <person name="Lewis M.R."/>
            <person name="Nelson K.E."/>
            <person name="Methe B.A."/>
            <person name="Wu M."/>
            <person name="Heidelberg J.F."/>
            <person name="Paulsen I.T."/>
            <person name="Fouts D.E."/>
            <person name="Ravel J."/>
            <person name="Tettelin H."/>
            <person name="Ren Q."/>
            <person name="Read T.D."/>
            <person name="DeBoy R.T."/>
            <person name="Seshadri R."/>
            <person name="Salzberg S.L."/>
            <person name="Jensen H.B."/>
            <person name="Birkeland N.K."/>
            <person name="Nelson W.C."/>
            <person name="Dodson R.J."/>
            <person name="Grindhaug S.H."/>
            <person name="Holt I.E."/>
            <person name="Eidhammer I."/>
            <person name="Jonasen I."/>
            <person name="Vanaken S."/>
            <person name="Utterback T.R."/>
            <person name="Feldblyum T.V."/>
            <person name="Fraser C.M."/>
            <person name="Lillehaug J.R."/>
            <person name="Eisen J.A."/>
        </authorList>
    </citation>
    <scope>NUCLEOTIDE SEQUENCE [LARGE SCALE GENOMIC DNA]</scope>
    <source>
        <strain evidence="3">ATCC 33009 / NCIMB 11132 / Bath</strain>
    </source>
</reference>
<feature type="region of interest" description="Disordered" evidence="1">
    <location>
        <begin position="1"/>
        <end position="25"/>
    </location>
</feature>
<dbReference type="STRING" id="243233.MCA1374"/>
<organism evidence="2 3">
    <name type="scientific">Methylococcus capsulatus (strain ATCC 33009 / NCIMB 11132 / Bath)</name>
    <dbReference type="NCBI Taxonomy" id="243233"/>
    <lineage>
        <taxon>Bacteria</taxon>
        <taxon>Pseudomonadati</taxon>
        <taxon>Pseudomonadota</taxon>
        <taxon>Gammaproteobacteria</taxon>
        <taxon>Methylococcales</taxon>
        <taxon>Methylococcaceae</taxon>
        <taxon>Methylococcus</taxon>
    </lineage>
</organism>
<dbReference type="EMBL" id="AE017282">
    <property type="protein sequence ID" value="AAU92386.1"/>
    <property type="molecule type" value="Genomic_DNA"/>
</dbReference>
<dbReference type="HOGENOM" id="CLU_2735373_0_0_6"/>
<dbReference type="Proteomes" id="UP000006821">
    <property type="component" value="Chromosome"/>
</dbReference>
<gene>
    <name evidence="2" type="ordered locus">MCA1374</name>
</gene>
<dbReference type="AlphaFoldDB" id="Q608W4"/>
<name>Q608W4_METCA</name>